<evidence type="ECO:0000313" key="6">
    <source>
        <dbReference type="Proteomes" id="UP000224567"/>
    </source>
</evidence>
<reference evidence="5 6" key="1">
    <citation type="journal article" date="2017" name="Genome Biol.">
        <title>New reference genome sequences of hot pepper reveal the massive evolution of plant disease-resistance genes by retroduplication.</title>
        <authorList>
            <person name="Kim S."/>
            <person name="Park J."/>
            <person name="Yeom S.I."/>
            <person name="Kim Y.M."/>
            <person name="Seo E."/>
            <person name="Kim K.T."/>
            <person name="Kim M.S."/>
            <person name="Lee J.M."/>
            <person name="Cheong K."/>
            <person name="Shin H.S."/>
            <person name="Kim S.B."/>
            <person name="Han K."/>
            <person name="Lee J."/>
            <person name="Park M."/>
            <person name="Lee H.A."/>
            <person name="Lee H.Y."/>
            <person name="Lee Y."/>
            <person name="Oh S."/>
            <person name="Lee J.H."/>
            <person name="Choi E."/>
            <person name="Choi E."/>
            <person name="Lee S.E."/>
            <person name="Jeon J."/>
            <person name="Kim H."/>
            <person name="Choi G."/>
            <person name="Song H."/>
            <person name="Lee J."/>
            <person name="Lee S.C."/>
            <person name="Kwon J.K."/>
            <person name="Lee H.Y."/>
            <person name="Koo N."/>
            <person name="Hong Y."/>
            <person name="Kim R.W."/>
            <person name="Kang W.H."/>
            <person name="Huh J.H."/>
            <person name="Kang B.C."/>
            <person name="Yang T.J."/>
            <person name="Lee Y.H."/>
            <person name="Bennetzen J.L."/>
            <person name="Choi D."/>
        </authorList>
    </citation>
    <scope>NUCLEOTIDE SEQUENCE [LARGE SCALE GENOMIC DNA]</scope>
    <source>
        <strain evidence="6">cv. PBC81</strain>
    </source>
</reference>
<keyword evidence="6" id="KW-1185">Reference proteome</keyword>
<organism evidence="5 6">
    <name type="scientific">Capsicum baccatum</name>
    <name type="common">Peruvian pepper</name>
    <dbReference type="NCBI Taxonomy" id="33114"/>
    <lineage>
        <taxon>Eukaryota</taxon>
        <taxon>Viridiplantae</taxon>
        <taxon>Streptophyta</taxon>
        <taxon>Embryophyta</taxon>
        <taxon>Tracheophyta</taxon>
        <taxon>Spermatophyta</taxon>
        <taxon>Magnoliopsida</taxon>
        <taxon>eudicotyledons</taxon>
        <taxon>Gunneridae</taxon>
        <taxon>Pentapetalae</taxon>
        <taxon>asterids</taxon>
        <taxon>lamiids</taxon>
        <taxon>Solanales</taxon>
        <taxon>Solanaceae</taxon>
        <taxon>Solanoideae</taxon>
        <taxon>Capsiceae</taxon>
        <taxon>Capsicum</taxon>
    </lineage>
</organism>
<sequence>MTIENKSNACTTRIKLILQQTPSSLSLSGSKTILSPGVKNSLQVWFVYSVLFNSVTFLSYKKGKTVKRHLCLRKNDFLQHVMYNWSDEDCVSDKNEGRKGKVLIIDMVLNRDEDEANMTEVKLIFDILMTVYVTGRQRTEKEWEKLFLELRLAS</sequence>
<protein>
    <recommendedName>
        <fullName evidence="4">O-methyltransferase C-terminal domain-containing protein</fullName>
    </recommendedName>
</protein>
<dbReference type="GO" id="GO:0032259">
    <property type="term" value="P:methylation"/>
    <property type="evidence" value="ECO:0007669"/>
    <property type="project" value="UniProtKB-KW"/>
</dbReference>
<dbReference type="PANTHER" id="PTHR11746">
    <property type="entry name" value="O-METHYLTRANSFERASE"/>
    <property type="match status" value="1"/>
</dbReference>
<keyword evidence="2" id="KW-0808">Transferase</keyword>
<gene>
    <name evidence="5" type="ORF">CQW23_04375</name>
</gene>
<reference evidence="6" key="2">
    <citation type="journal article" date="2017" name="J. Anim. Genet.">
        <title>Multiple reference genome sequences of hot pepper reveal the massive evolution of plant disease resistance genes by retroduplication.</title>
        <authorList>
            <person name="Kim S."/>
            <person name="Park J."/>
            <person name="Yeom S.-I."/>
            <person name="Kim Y.-M."/>
            <person name="Seo E."/>
            <person name="Kim K.-T."/>
            <person name="Kim M.-S."/>
            <person name="Lee J.M."/>
            <person name="Cheong K."/>
            <person name="Shin H.-S."/>
            <person name="Kim S.-B."/>
            <person name="Han K."/>
            <person name="Lee J."/>
            <person name="Park M."/>
            <person name="Lee H.-A."/>
            <person name="Lee H.-Y."/>
            <person name="Lee Y."/>
            <person name="Oh S."/>
            <person name="Lee J.H."/>
            <person name="Choi E."/>
            <person name="Choi E."/>
            <person name="Lee S.E."/>
            <person name="Jeon J."/>
            <person name="Kim H."/>
            <person name="Choi G."/>
            <person name="Song H."/>
            <person name="Lee J."/>
            <person name="Lee S.-C."/>
            <person name="Kwon J.-K."/>
            <person name="Lee H.-Y."/>
            <person name="Koo N."/>
            <person name="Hong Y."/>
            <person name="Kim R.W."/>
            <person name="Kang W.-H."/>
            <person name="Huh J.H."/>
            <person name="Kang B.-C."/>
            <person name="Yang T.-J."/>
            <person name="Lee Y.-H."/>
            <person name="Bennetzen J.L."/>
            <person name="Choi D."/>
        </authorList>
    </citation>
    <scope>NUCLEOTIDE SEQUENCE [LARGE SCALE GENOMIC DNA]</scope>
    <source>
        <strain evidence="6">cv. PBC81</strain>
    </source>
</reference>
<dbReference type="EMBL" id="MLFT02000002">
    <property type="protein sequence ID" value="PHT55889.1"/>
    <property type="molecule type" value="Genomic_DNA"/>
</dbReference>
<dbReference type="OrthoDB" id="1297798at2759"/>
<evidence type="ECO:0000313" key="5">
    <source>
        <dbReference type="EMBL" id="PHT55889.1"/>
    </source>
</evidence>
<dbReference type="GO" id="GO:0008171">
    <property type="term" value="F:O-methyltransferase activity"/>
    <property type="evidence" value="ECO:0007669"/>
    <property type="project" value="InterPro"/>
</dbReference>
<evidence type="ECO:0000259" key="4">
    <source>
        <dbReference type="Pfam" id="PF00891"/>
    </source>
</evidence>
<dbReference type="Proteomes" id="UP000224567">
    <property type="component" value="Unassembled WGS sequence"/>
</dbReference>
<proteinExistence type="predicted"/>
<dbReference type="InterPro" id="IPR029063">
    <property type="entry name" value="SAM-dependent_MTases_sf"/>
</dbReference>
<keyword evidence="3" id="KW-0949">S-adenosyl-L-methionine</keyword>
<dbReference type="STRING" id="33114.A0A2G2XEK7"/>
<keyword evidence="1" id="KW-0489">Methyltransferase</keyword>
<evidence type="ECO:0000256" key="1">
    <source>
        <dbReference type="ARBA" id="ARBA00022603"/>
    </source>
</evidence>
<dbReference type="InterPro" id="IPR016461">
    <property type="entry name" value="COMT-like"/>
</dbReference>
<dbReference type="Gene3D" id="3.40.50.150">
    <property type="entry name" value="Vaccinia Virus protein VP39"/>
    <property type="match status" value="1"/>
</dbReference>
<name>A0A2G2XEK7_CAPBA</name>
<dbReference type="Pfam" id="PF00891">
    <property type="entry name" value="Methyltransf_2"/>
    <property type="match status" value="1"/>
</dbReference>
<feature type="domain" description="O-methyltransferase C-terminal" evidence="4">
    <location>
        <begin position="76"/>
        <end position="147"/>
    </location>
</feature>
<evidence type="ECO:0000256" key="3">
    <source>
        <dbReference type="ARBA" id="ARBA00022691"/>
    </source>
</evidence>
<comment type="caution">
    <text evidence="5">The sequence shown here is derived from an EMBL/GenBank/DDBJ whole genome shotgun (WGS) entry which is preliminary data.</text>
</comment>
<accession>A0A2G2XEK7</accession>
<evidence type="ECO:0000256" key="2">
    <source>
        <dbReference type="ARBA" id="ARBA00022679"/>
    </source>
</evidence>
<dbReference type="InterPro" id="IPR001077">
    <property type="entry name" value="COMT_C"/>
</dbReference>
<dbReference type="AlphaFoldDB" id="A0A2G2XEK7"/>
<dbReference type="SUPFAM" id="SSF53335">
    <property type="entry name" value="S-adenosyl-L-methionine-dependent methyltransferases"/>
    <property type="match status" value="1"/>
</dbReference>